<dbReference type="RefSeq" id="WP_230369793.1">
    <property type="nucleotide sequence ID" value="NZ_WLYX01000001.1"/>
</dbReference>
<keyword evidence="2" id="KW-1185">Reference proteome</keyword>
<evidence type="ECO:0000313" key="1">
    <source>
        <dbReference type="EMBL" id="MTD33071.1"/>
    </source>
</evidence>
<reference evidence="1 2" key="1">
    <citation type="submission" date="2019-11" db="EMBL/GenBank/DDBJ databases">
        <title>Draft genome sequence of Paludibacterium sp. dN18-1.</title>
        <authorList>
            <person name="Im W.-T."/>
        </authorList>
    </citation>
    <scope>NUCLEOTIDE SEQUENCE [LARGE SCALE GENOMIC DNA]</scope>
    <source>
        <strain evidence="2">dN 18-1</strain>
    </source>
</reference>
<protein>
    <submittedName>
        <fullName evidence="1">DUF3304 domain-containing protein</fullName>
    </submittedName>
</protein>
<dbReference type="Pfam" id="PF11745">
    <property type="entry name" value="DUF3304"/>
    <property type="match status" value="1"/>
</dbReference>
<sequence length="183" mass="20339">MIKHHIVVTGLAVLAGLTGCQGMAKEATTGIDGRVVNADKSISILWARMNGSGVSGSGGDECCMSIPAKWKPGMTAEITWKKDPSPDVNPDGSKEPKYHGAFVTPEWEKWMEAHKRNYRVMKKTILIPKYDDICRVSFVFLPCDDPRVIIDCDTQNKLFRNMPGGQNYDPELIRRLGGKRVCQ</sequence>
<dbReference type="AlphaFoldDB" id="A0A844GCQ2"/>
<dbReference type="PROSITE" id="PS51257">
    <property type="entry name" value="PROKAR_LIPOPROTEIN"/>
    <property type="match status" value="1"/>
</dbReference>
<dbReference type="Proteomes" id="UP000446658">
    <property type="component" value="Unassembled WGS sequence"/>
</dbReference>
<dbReference type="EMBL" id="WLYX01000001">
    <property type="protein sequence ID" value="MTD33071.1"/>
    <property type="molecule type" value="Genomic_DNA"/>
</dbReference>
<organism evidence="1 2">
    <name type="scientific">Paludibacterium denitrificans</name>
    <dbReference type="NCBI Taxonomy" id="2675226"/>
    <lineage>
        <taxon>Bacteria</taxon>
        <taxon>Pseudomonadati</taxon>
        <taxon>Pseudomonadota</taxon>
        <taxon>Betaproteobacteria</taxon>
        <taxon>Neisseriales</taxon>
        <taxon>Chromobacteriaceae</taxon>
        <taxon>Paludibacterium</taxon>
    </lineage>
</organism>
<evidence type="ECO:0000313" key="2">
    <source>
        <dbReference type="Proteomes" id="UP000446658"/>
    </source>
</evidence>
<accession>A0A844GCQ2</accession>
<gene>
    <name evidence="1" type="ORF">GKE73_07430</name>
</gene>
<dbReference type="InterPro" id="IPR021733">
    <property type="entry name" value="DUF3304"/>
</dbReference>
<proteinExistence type="predicted"/>
<name>A0A844GCQ2_9NEIS</name>
<comment type="caution">
    <text evidence="1">The sequence shown here is derived from an EMBL/GenBank/DDBJ whole genome shotgun (WGS) entry which is preliminary data.</text>
</comment>